<feature type="compositionally biased region" description="Basic and acidic residues" evidence="1">
    <location>
        <begin position="592"/>
        <end position="602"/>
    </location>
</feature>
<gene>
    <name evidence="2" type="ORF">LTR97_003383</name>
</gene>
<evidence type="ECO:0000256" key="1">
    <source>
        <dbReference type="SAM" id="MobiDB-lite"/>
    </source>
</evidence>
<dbReference type="AlphaFoldDB" id="A0AAN7WP71"/>
<name>A0AAN7WP71_9PEZI</name>
<feature type="region of interest" description="Disordered" evidence="1">
    <location>
        <begin position="646"/>
        <end position="684"/>
    </location>
</feature>
<evidence type="ECO:0000313" key="2">
    <source>
        <dbReference type="EMBL" id="KAK5704365.1"/>
    </source>
</evidence>
<dbReference type="PANTHER" id="PTHR10622">
    <property type="entry name" value="HET DOMAIN-CONTAINING PROTEIN"/>
    <property type="match status" value="1"/>
</dbReference>
<feature type="region of interest" description="Disordered" evidence="1">
    <location>
        <begin position="580"/>
        <end position="631"/>
    </location>
</feature>
<evidence type="ECO:0000313" key="3">
    <source>
        <dbReference type="Proteomes" id="UP001310594"/>
    </source>
</evidence>
<sequence length="706" mass="80488">MRLIEVNTFKMREFSRQETIPEYAILSHRWGDDEVDFKAFQDLDRASNIRRFDKIQGLCEQAKRDRINYVCLPYLCIPERLAGLIAFRVDTACIDKSSSWEYDEAINSIYRWYAEAKICYVYLFDVPENCATLQDPKLQPSQPRLDWSSFESSVWFQRVWTLQELIAPEDVCFFNHDWRFIGALASMIERVSRITNIPTRVLDHSQRPCDFSIAQKLSWAAMRTTTFPEDEAYALFGILEVNMPPVRNEGQGAFLRLQEYIIERSMDQTIFAWDVPQPRPGEDYVPSDRLLAPSPRCFFNGSRIRRRSDGPVEAAYELNNKGLEIKLPILRTMYGDDIRPSYTLGVLDCEYQDSSQTLALIMSPHPTHGDSSLEYYVSGSFATQGGRRIYSRLSQVSERAHTARAKHVTITKDRQSQKYMKALGANDPSCFAVKLTSNELNQRLTLRDFFPRVCWDPSSSTLRLHPRQYPVGGVVVALPDGRSALIGFQATAASSPDLHPSRSLCDMAFIDSGCFVEPHLANLPARRGSSGVLHAKSLPLNEAERLYALLEHGLLIVSVERTAHGTRYVEALTGLPNMSQKVMHTSTPNGRRLSEQDIERPGRRLSVVGDRQTSRGQQWQATRSSSYDYSPNCANCRDKSDAERLAKRRQADDEDFRRRQENQRQAELRAARRQEGTWRQTAKNVVAGGTLASIMVRRSGDSSDED</sequence>
<proteinExistence type="predicted"/>
<comment type="caution">
    <text evidence="2">The sequence shown here is derived from an EMBL/GenBank/DDBJ whole genome shotgun (WGS) entry which is preliminary data.</text>
</comment>
<feature type="compositionally biased region" description="Polar residues" evidence="1">
    <location>
        <begin position="580"/>
        <end position="589"/>
    </location>
</feature>
<feature type="compositionally biased region" description="Basic and acidic residues" evidence="1">
    <location>
        <begin position="646"/>
        <end position="676"/>
    </location>
</feature>
<organism evidence="2 3">
    <name type="scientific">Elasticomyces elasticus</name>
    <dbReference type="NCBI Taxonomy" id="574655"/>
    <lineage>
        <taxon>Eukaryota</taxon>
        <taxon>Fungi</taxon>
        <taxon>Dikarya</taxon>
        <taxon>Ascomycota</taxon>
        <taxon>Pezizomycotina</taxon>
        <taxon>Dothideomycetes</taxon>
        <taxon>Dothideomycetidae</taxon>
        <taxon>Mycosphaerellales</taxon>
        <taxon>Teratosphaeriaceae</taxon>
        <taxon>Elasticomyces</taxon>
    </lineage>
</organism>
<dbReference type="Proteomes" id="UP001310594">
    <property type="component" value="Unassembled WGS sequence"/>
</dbReference>
<evidence type="ECO:0008006" key="4">
    <source>
        <dbReference type="Google" id="ProtNLM"/>
    </source>
</evidence>
<feature type="compositionally biased region" description="Polar residues" evidence="1">
    <location>
        <begin position="614"/>
        <end position="631"/>
    </location>
</feature>
<reference evidence="2" key="1">
    <citation type="submission" date="2023-08" db="EMBL/GenBank/DDBJ databases">
        <title>Black Yeasts Isolated from many extreme environments.</title>
        <authorList>
            <person name="Coleine C."/>
            <person name="Stajich J.E."/>
            <person name="Selbmann L."/>
        </authorList>
    </citation>
    <scope>NUCLEOTIDE SEQUENCE</scope>
    <source>
        <strain evidence="2">CCFEE 5810</strain>
    </source>
</reference>
<dbReference type="EMBL" id="JAVRQU010000004">
    <property type="protein sequence ID" value="KAK5704365.1"/>
    <property type="molecule type" value="Genomic_DNA"/>
</dbReference>
<dbReference type="PANTHER" id="PTHR10622:SF10">
    <property type="entry name" value="HET DOMAIN-CONTAINING PROTEIN"/>
    <property type="match status" value="1"/>
</dbReference>
<protein>
    <recommendedName>
        <fullName evidence="4">Heterokaryon incompatibility domain-containing protein</fullName>
    </recommendedName>
</protein>
<accession>A0AAN7WP71</accession>